<feature type="region of interest" description="Disordered" evidence="1">
    <location>
        <begin position="1"/>
        <end position="43"/>
    </location>
</feature>
<dbReference type="AlphaFoldDB" id="A0A150NAI4"/>
<evidence type="ECO:0000313" key="4">
    <source>
        <dbReference type="Proteomes" id="UP000075517"/>
    </source>
</evidence>
<proteinExistence type="predicted"/>
<keyword evidence="5" id="KW-1185">Reference proteome</keyword>
<dbReference type="Proteomes" id="UP000075517">
    <property type="component" value="Unassembled WGS sequence"/>
</dbReference>
<evidence type="ECO:0000256" key="1">
    <source>
        <dbReference type="SAM" id="MobiDB-lite"/>
    </source>
</evidence>
<sequence length="43" mass="5095">MIIATEERRFNDKQKSRPYEAVNRLPAPRRKRRTDLVDGPPSE</sequence>
<organism evidence="3 4">
    <name type="scientific">Geobacillus stearothermophilus</name>
    <name type="common">Bacillus stearothermophilus</name>
    <dbReference type="NCBI Taxonomy" id="1422"/>
    <lineage>
        <taxon>Bacteria</taxon>
        <taxon>Bacillati</taxon>
        <taxon>Bacillota</taxon>
        <taxon>Bacilli</taxon>
        <taxon>Bacillales</taxon>
        <taxon>Anoxybacillaceae</taxon>
        <taxon>Geobacillus</taxon>
    </lineage>
</organism>
<evidence type="ECO:0000313" key="2">
    <source>
        <dbReference type="EMBL" id="KAF6510067.1"/>
    </source>
</evidence>
<name>A0A150NAI4_GEOSE</name>
<accession>A0A150NAI4</accession>
<evidence type="ECO:0000313" key="5">
    <source>
        <dbReference type="Proteomes" id="UP000773850"/>
    </source>
</evidence>
<dbReference type="EMBL" id="LQYY01000090">
    <property type="protein sequence ID" value="KYD33686.1"/>
    <property type="molecule type" value="Genomic_DNA"/>
</dbReference>
<protein>
    <submittedName>
        <fullName evidence="3">Uncharacterized protein</fullName>
    </submittedName>
</protein>
<dbReference type="Proteomes" id="UP000773850">
    <property type="component" value="Unassembled WGS sequence"/>
</dbReference>
<dbReference type="EMBL" id="LUCS01000028">
    <property type="protein sequence ID" value="KAF6510067.1"/>
    <property type="molecule type" value="Genomic_DNA"/>
</dbReference>
<evidence type="ECO:0000313" key="3">
    <source>
        <dbReference type="EMBL" id="KYD33686.1"/>
    </source>
</evidence>
<comment type="caution">
    <text evidence="3">The sequence shown here is derived from an EMBL/GenBank/DDBJ whole genome shotgun (WGS) entry which is preliminary data.</text>
</comment>
<reference evidence="3 4" key="1">
    <citation type="submission" date="2016-01" db="EMBL/GenBank/DDBJ databases">
        <title>Draft Genome Sequences of Seven Thermophilic Sporeformers Isolated from Foods.</title>
        <authorList>
            <person name="Berendsen E.M."/>
            <person name="Wells-Bennik M.H."/>
            <person name="Krawcyk A.O."/>
            <person name="De Jong A."/>
            <person name="Holsappel S."/>
            <person name="Eijlander R.T."/>
            <person name="Kuipers O.P."/>
        </authorList>
    </citation>
    <scope>NUCLEOTIDE SEQUENCE [LARGE SCALE GENOMIC DNA]</scope>
    <source>
        <strain evidence="3 4">B4114</strain>
    </source>
</reference>
<gene>
    <name evidence="3" type="ORF">B4114_2232</name>
    <name evidence="2" type="ORF">GS8_2224</name>
</gene>
<reference evidence="2 5" key="2">
    <citation type="submission" date="2016-03" db="EMBL/GenBank/DDBJ databases">
        <title>Spore heat resistance.</title>
        <authorList>
            <person name="Boekhorst J."/>
            <person name="Berendsen E.M."/>
            <person name="Wells-Bennik M.H."/>
            <person name="Kuipers O.P."/>
        </authorList>
    </citation>
    <scope>NUCLEOTIDE SEQUENCE [LARGE SCALE GENOMIC DNA]</scope>
    <source>
        <strain evidence="2 5">GS8</strain>
    </source>
</reference>
<feature type="compositionally biased region" description="Basic and acidic residues" evidence="1">
    <location>
        <begin position="1"/>
        <end position="18"/>
    </location>
</feature>